<accession>A0A1I6SMC1</accession>
<dbReference type="Proteomes" id="UP000183209">
    <property type="component" value="Unassembled WGS sequence"/>
</dbReference>
<dbReference type="Pfam" id="PF06439">
    <property type="entry name" value="3keto-disac_hyd"/>
    <property type="match status" value="1"/>
</dbReference>
<dbReference type="PROSITE" id="PS51257">
    <property type="entry name" value="PROKAR_LIPOPROTEIN"/>
    <property type="match status" value="1"/>
</dbReference>
<gene>
    <name evidence="3" type="ORF">SAMN04487906_1695</name>
</gene>
<dbReference type="Gene3D" id="2.60.120.560">
    <property type="entry name" value="Exo-inulinase, domain 1"/>
    <property type="match status" value="1"/>
</dbReference>
<feature type="compositionally biased region" description="Basic and acidic residues" evidence="1">
    <location>
        <begin position="41"/>
        <end position="50"/>
    </location>
</feature>
<name>A0A1I6SMC1_9FLAO</name>
<evidence type="ECO:0000313" key="4">
    <source>
        <dbReference type="Proteomes" id="UP000183209"/>
    </source>
</evidence>
<proteinExistence type="predicted"/>
<feature type="region of interest" description="Disordered" evidence="1">
    <location>
        <begin position="41"/>
        <end position="66"/>
    </location>
</feature>
<evidence type="ECO:0000256" key="1">
    <source>
        <dbReference type="SAM" id="MobiDB-lite"/>
    </source>
</evidence>
<dbReference type="OrthoDB" id="176168at2"/>
<evidence type="ECO:0000313" key="3">
    <source>
        <dbReference type="EMBL" id="SFS78044.1"/>
    </source>
</evidence>
<dbReference type="GO" id="GO:0016787">
    <property type="term" value="F:hydrolase activity"/>
    <property type="evidence" value="ECO:0007669"/>
    <property type="project" value="InterPro"/>
</dbReference>
<protein>
    <recommendedName>
        <fullName evidence="2">3-keto-alpha-glucoside-1,2-lyase/3-keto-2-hydroxy-glucal hydratase domain-containing protein</fullName>
    </recommendedName>
</protein>
<evidence type="ECO:0000259" key="2">
    <source>
        <dbReference type="Pfam" id="PF06439"/>
    </source>
</evidence>
<sequence>MVLRNIAATILTIVLLTGCKNKKENSTSIAINEVVEKDSIKEKEPTKPEETEIWEPIPPKVDPTGNNGVPSDAVILFDGSDLNAWVSSKDTTKTADWILNNNGSMTVKNGAGNIQTKQKFGDIQLHIEWKNPAESEATNQSRGNSGIFLQNRYEIQVLDTYQNKTYVNGQAAAIYKQHIPLVNASKPSGEWQTYDVIYRAPQFDSEGNKTRSATVTVLHNNVLVQDHVIIKGTTEYIGWPKNEPHGKAPLKLQDHMDHSGVSFRNIWIREL</sequence>
<dbReference type="RefSeq" id="WP_074978189.1">
    <property type="nucleotide sequence ID" value="NZ_FPAG01000004.1"/>
</dbReference>
<dbReference type="InterPro" id="IPR010496">
    <property type="entry name" value="AL/BT2_dom"/>
</dbReference>
<feature type="domain" description="3-keto-alpha-glucoside-1,2-lyase/3-keto-2-hydroxy-glucal hydratase" evidence="2">
    <location>
        <begin position="73"/>
        <end position="269"/>
    </location>
</feature>
<organism evidence="3 4">
    <name type="scientific">Zhouia amylolytica</name>
    <dbReference type="NCBI Taxonomy" id="376730"/>
    <lineage>
        <taxon>Bacteria</taxon>
        <taxon>Pseudomonadati</taxon>
        <taxon>Bacteroidota</taxon>
        <taxon>Flavobacteriia</taxon>
        <taxon>Flavobacteriales</taxon>
        <taxon>Flavobacteriaceae</taxon>
        <taxon>Zhouia</taxon>
    </lineage>
</organism>
<dbReference type="EMBL" id="FPAG01000004">
    <property type="protein sequence ID" value="SFS78044.1"/>
    <property type="molecule type" value="Genomic_DNA"/>
</dbReference>
<reference evidence="3 4" key="1">
    <citation type="submission" date="2016-10" db="EMBL/GenBank/DDBJ databases">
        <authorList>
            <person name="de Groot N.N."/>
        </authorList>
    </citation>
    <scope>NUCLEOTIDE SEQUENCE [LARGE SCALE GENOMIC DNA]</scope>
    <source>
        <strain evidence="3 4">CGMCC 1.6114</strain>
    </source>
</reference>
<dbReference type="AlphaFoldDB" id="A0A1I6SMC1"/>